<dbReference type="InterPro" id="IPR024079">
    <property type="entry name" value="MetalloPept_cat_dom_sf"/>
</dbReference>
<sequence length="830" mass="90342">MKNFYPLIIVCLLSTIGYGQHRIIFKPAISTNGVSLDTKFKRHQFVKVDLQEAYRSVQQYDTLRLELPHEIGGLYYFTENQLLAKDYKEVVAGLNGTRTSIARVKTFTGHSADGKSSMALTIGDGFLMAGITKSGKNWVVEQAQNVNGETDHQLMLVYAQDDVIEDGEYSCAVDDIKKKAKEVGSPDGERKLADGCKTIKLAIASDSSMVAKYGDAATVANRNISIVQSLRVLFRHEFVDNLEISIVAQYLSELNSTDPLLPTSTSTDPNVVLPRFANWGQTTGFGTAFDMAALWTNRDFDGTTVGYAYVGTLCRGMYQILQDYTSNMVGLQVLAAHEMGHNLGSMHDTAGSPYIMAPTVNYTTEWSAASKMSISAEINTAGACLVGCTLPVSADYIVNPVAGCPGGSITFKDKSSNSSSRNWTFEAGSPTTSTLAQPAVSYATAGTYDVNLLVDGVVNLSKPNSIIIGDPAINTASCPTPTGAPGKGGIRYFGLNTISHSSGNAVADNARYMDFSCSKITYLEPGTTYDVGMTVGNYSAVEADIVYEHVRVFIDYNGDGVFSGSELVVSSGGAAFAGGPVSYATSSSYSYMRFTTTATPTFNTLLRMRVISTIFGSPTSDPCVNPVDGQVEDYAVMFADQTALPVDLIAFNGSYENNRNRLKWQTNNESQMLGYHVERSLDGVAFKAVTFVPSQNYGTTAGYYDFTDDVVSQKVGGYYYRLKMEEMDGTSRFSRMIYLKNLDAQPTFALTHCQTLLNGPEMTYGLVSDKEREVQFSITNILGIRIKTWSAYIHDGSNQLKQDVSDMPNGIYFFTVESPGEPIIVEKILK</sequence>
<reference evidence="3 4" key="1">
    <citation type="submission" date="2018-03" db="EMBL/GenBank/DDBJ databases">
        <title>Genomic Encyclopedia of Archaeal and Bacterial Type Strains, Phase II (KMG-II): from individual species to whole genera.</title>
        <authorList>
            <person name="Goeker M."/>
        </authorList>
    </citation>
    <scope>NUCLEOTIDE SEQUENCE [LARGE SCALE GENOMIC DNA]</scope>
    <source>
        <strain evidence="3 4">DSM 100346</strain>
    </source>
</reference>
<proteinExistence type="predicted"/>
<protein>
    <submittedName>
        <fullName evidence="3">PKD repeat protein</fullName>
    </submittedName>
</protein>
<gene>
    <name evidence="3" type="ORF">CLV98_104296</name>
</gene>
<dbReference type="InterPro" id="IPR001590">
    <property type="entry name" value="Peptidase_M12B"/>
</dbReference>
<dbReference type="SUPFAM" id="SSF49299">
    <property type="entry name" value="PKD domain"/>
    <property type="match status" value="1"/>
</dbReference>
<dbReference type="InterPro" id="IPR035986">
    <property type="entry name" value="PKD_dom_sf"/>
</dbReference>
<dbReference type="SMART" id="SM00089">
    <property type="entry name" value="PKD"/>
    <property type="match status" value="1"/>
</dbReference>
<feature type="domain" description="PKD" evidence="1">
    <location>
        <begin position="415"/>
        <end position="454"/>
    </location>
</feature>
<dbReference type="PROSITE" id="PS50215">
    <property type="entry name" value="ADAM_MEPRO"/>
    <property type="match status" value="1"/>
</dbReference>
<dbReference type="InterPro" id="IPR013783">
    <property type="entry name" value="Ig-like_fold"/>
</dbReference>
<evidence type="ECO:0000313" key="3">
    <source>
        <dbReference type="EMBL" id="PWJ58436.1"/>
    </source>
</evidence>
<dbReference type="SUPFAM" id="SSF55486">
    <property type="entry name" value="Metalloproteases ('zincins'), catalytic domain"/>
    <property type="match status" value="1"/>
</dbReference>
<keyword evidence="4" id="KW-1185">Reference proteome</keyword>
<comment type="caution">
    <text evidence="3">The sequence shown here is derived from an EMBL/GenBank/DDBJ whole genome shotgun (WGS) entry which is preliminary data.</text>
</comment>
<dbReference type="PANTHER" id="PTHR11905:SF159">
    <property type="entry name" value="ADAM METALLOPROTEASE"/>
    <property type="match status" value="1"/>
</dbReference>
<dbReference type="InterPro" id="IPR045474">
    <property type="entry name" value="GEVED"/>
</dbReference>
<dbReference type="GO" id="GO:0004222">
    <property type="term" value="F:metalloendopeptidase activity"/>
    <property type="evidence" value="ECO:0007669"/>
    <property type="project" value="InterPro"/>
</dbReference>
<dbReference type="Gene3D" id="2.60.40.10">
    <property type="entry name" value="Immunoglobulins"/>
    <property type="match status" value="2"/>
</dbReference>
<organism evidence="3 4">
    <name type="scientific">Dyadobacter jejuensis</name>
    <dbReference type="NCBI Taxonomy" id="1082580"/>
    <lineage>
        <taxon>Bacteria</taxon>
        <taxon>Pseudomonadati</taxon>
        <taxon>Bacteroidota</taxon>
        <taxon>Cytophagia</taxon>
        <taxon>Cytophagales</taxon>
        <taxon>Spirosomataceae</taxon>
        <taxon>Dyadobacter</taxon>
    </lineage>
</organism>
<dbReference type="Gene3D" id="3.40.390.10">
    <property type="entry name" value="Collagenase (Catalytic Domain)"/>
    <property type="match status" value="1"/>
</dbReference>
<dbReference type="PROSITE" id="PS50093">
    <property type="entry name" value="PKD"/>
    <property type="match status" value="1"/>
</dbReference>
<dbReference type="InterPro" id="IPR000601">
    <property type="entry name" value="PKD_dom"/>
</dbReference>
<evidence type="ECO:0000259" key="2">
    <source>
        <dbReference type="PROSITE" id="PS50215"/>
    </source>
</evidence>
<evidence type="ECO:0000259" key="1">
    <source>
        <dbReference type="PROSITE" id="PS50093"/>
    </source>
</evidence>
<dbReference type="InterPro" id="IPR022409">
    <property type="entry name" value="PKD/Chitinase_dom"/>
</dbReference>
<accession>A0A316ALI0</accession>
<dbReference type="RefSeq" id="WP_109674287.1">
    <property type="nucleotide sequence ID" value="NZ_QGDT01000004.1"/>
</dbReference>
<dbReference type="OrthoDB" id="9792152at2"/>
<dbReference type="EMBL" id="QGDT01000004">
    <property type="protein sequence ID" value="PWJ58436.1"/>
    <property type="molecule type" value="Genomic_DNA"/>
</dbReference>
<dbReference type="GO" id="GO:0006508">
    <property type="term" value="P:proteolysis"/>
    <property type="evidence" value="ECO:0007669"/>
    <property type="project" value="InterPro"/>
</dbReference>
<dbReference type="Pfam" id="PF13688">
    <property type="entry name" value="Reprolysin_5"/>
    <property type="match status" value="1"/>
</dbReference>
<dbReference type="Proteomes" id="UP000245880">
    <property type="component" value="Unassembled WGS sequence"/>
</dbReference>
<dbReference type="PANTHER" id="PTHR11905">
    <property type="entry name" value="ADAM A DISINTEGRIN AND METALLOPROTEASE DOMAIN"/>
    <property type="match status" value="1"/>
</dbReference>
<evidence type="ECO:0000313" key="4">
    <source>
        <dbReference type="Proteomes" id="UP000245880"/>
    </source>
</evidence>
<dbReference type="Pfam" id="PF20009">
    <property type="entry name" value="GEVED"/>
    <property type="match status" value="1"/>
</dbReference>
<dbReference type="AlphaFoldDB" id="A0A316ALI0"/>
<feature type="domain" description="Peptidase M12B" evidence="2">
    <location>
        <begin position="197"/>
        <end position="404"/>
    </location>
</feature>
<name>A0A316ALI0_9BACT</name>